<dbReference type="AlphaFoldDB" id="A0A5M9JWK5"/>
<keyword evidence="3" id="KW-1185">Reference proteome</keyword>
<evidence type="ECO:0000313" key="2">
    <source>
        <dbReference type="EMBL" id="KAA8572172.1"/>
    </source>
</evidence>
<feature type="coiled-coil region" evidence="1">
    <location>
        <begin position="36"/>
        <end position="63"/>
    </location>
</feature>
<gene>
    <name evidence="2" type="ORF">EYC84_002083</name>
</gene>
<comment type="caution">
    <text evidence="2">The sequence shown here is derived from an EMBL/GenBank/DDBJ whole genome shotgun (WGS) entry which is preliminary data.</text>
</comment>
<protein>
    <submittedName>
        <fullName evidence="2">Uncharacterized protein</fullName>
    </submittedName>
</protein>
<proteinExistence type="predicted"/>
<accession>A0A5M9JWK5</accession>
<evidence type="ECO:0000313" key="3">
    <source>
        <dbReference type="Proteomes" id="UP000322873"/>
    </source>
</evidence>
<keyword evidence="1" id="KW-0175">Coiled coil</keyword>
<name>A0A5M9JWK5_MONFR</name>
<reference evidence="2 3" key="1">
    <citation type="submission" date="2019-06" db="EMBL/GenBank/DDBJ databases">
        <title>Genome Sequence of the Brown Rot Fungal Pathogen Monilinia fructicola.</title>
        <authorList>
            <person name="De Miccolis Angelini R.M."/>
            <person name="Landi L."/>
            <person name="Abate D."/>
            <person name="Pollastro S."/>
            <person name="Romanazzi G."/>
            <person name="Faretra F."/>
        </authorList>
    </citation>
    <scope>NUCLEOTIDE SEQUENCE [LARGE SCALE GENOMIC DNA]</scope>
    <source>
        <strain evidence="2 3">Mfrc123</strain>
    </source>
</reference>
<evidence type="ECO:0000256" key="1">
    <source>
        <dbReference type="SAM" id="Coils"/>
    </source>
</evidence>
<dbReference type="EMBL" id="VICG01000005">
    <property type="protein sequence ID" value="KAA8572172.1"/>
    <property type="molecule type" value="Genomic_DNA"/>
</dbReference>
<dbReference type="Proteomes" id="UP000322873">
    <property type="component" value="Unassembled WGS sequence"/>
</dbReference>
<sequence>MANSTQHGGSLKKVQTSEDLIEEFNKLKDTSVFLTQDDFEKKMEEFTERFRELEERKYSAQKLVKEPIMQTKTYNASAVNTTIQTQKAYKKKCRQRGSFGNPQTYDELLEEFNKLKDGSVYLSQEELDEKMFEFTELARELREAKFSVHTWLKDEESQNLVTEPEDKVDAKCSTESGCNSASESFDLLGLGIDSSDSLSSDFDSEIKIAVLENEKTFKDSVTTSGPEAAYDSLYLWESM</sequence>
<organism evidence="2 3">
    <name type="scientific">Monilinia fructicola</name>
    <name type="common">Brown rot fungus</name>
    <name type="synonym">Ciboria fructicola</name>
    <dbReference type="NCBI Taxonomy" id="38448"/>
    <lineage>
        <taxon>Eukaryota</taxon>
        <taxon>Fungi</taxon>
        <taxon>Dikarya</taxon>
        <taxon>Ascomycota</taxon>
        <taxon>Pezizomycotina</taxon>
        <taxon>Leotiomycetes</taxon>
        <taxon>Helotiales</taxon>
        <taxon>Sclerotiniaceae</taxon>
        <taxon>Monilinia</taxon>
    </lineage>
</organism>